<dbReference type="PANTHER" id="PTHR35601:SF1">
    <property type="entry name" value="TOXIN RELE"/>
    <property type="match status" value="1"/>
</dbReference>
<dbReference type="InterPro" id="IPR035093">
    <property type="entry name" value="RelE/ParE_toxin_dom_sf"/>
</dbReference>
<comment type="similarity">
    <text evidence="1">Belongs to the RelE toxin family.</text>
</comment>
<dbReference type="KEGG" id="oni:Osc7112_4686"/>
<evidence type="ECO:0000256" key="1">
    <source>
        <dbReference type="ARBA" id="ARBA00006226"/>
    </source>
</evidence>
<evidence type="ECO:0000256" key="2">
    <source>
        <dbReference type="ARBA" id="ARBA00022649"/>
    </source>
</evidence>
<reference evidence="3 4" key="1">
    <citation type="submission" date="2012-05" db="EMBL/GenBank/DDBJ databases">
        <title>Finished chromosome of genome of Oscillatoria sp. PCC 7112.</title>
        <authorList>
            <consortium name="US DOE Joint Genome Institute"/>
            <person name="Gugger M."/>
            <person name="Coursin T."/>
            <person name="Rippka R."/>
            <person name="Tandeau De Marsac N."/>
            <person name="Huntemann M."/>
            <person name="Wei C.-L."/>
            <person name="Han J."/>
            <person name="Detter J.C."/>
            <person name="Han C."/>
            <person name="Tapia R."/>
            <person name="Davenport K."/>
            <person name="Daligault H."/>
            <person name="Erkkila T."/>
            <person name="Gu W."/>
            <person name="Munk A.C.C."/>
            <person name="Teshima H."/>
            <person name="Xu Y."/>
            <person name="Chain P."/>
            <person name="Chen A."/>
            <person name="Krypides N."/>
            <person name="Mavromatis K."/>
            <person name="Markowitz V."/>
            <person name="Szeto E."/>
            <person name="Ivanova N."/>
            <person name="Mikhailova N."/>
            <person name="Ovchinnikova G."/>
            <person name="Pagani I."/>
            <person name="Pati A."/>
            <person name="Goodwin L."/>
            <person name="Peters L."/>
            <person name="Pitluck S."/>
            <person name="Woyke T."/>
            <person name="Kerfeld C."/>
        </authorList>
    </citation>
    <scope>NUCLEOTIDE SEQUENCE [LARGE SCALE GENOMIC DNA]</scope>
    <source>
        <strain evidence="3 4">PCC 7112</strain>
    </source>
</reference>
<dbReference type="PANTHER" id="PTHR35601">
    <property type="entry name" value="TOXIN RELE"/>
    <property type="match status" value="1"/>
</dbReference>
<dbReference type="RefSeq" id="WP_015178211.1">
    <property type="nucleotide sequence ID" value="NC_019729.1"/>
</dbReference>
<keyword evidence="2" id="KW-1277">Toxin-antitoxin system</keyword>
<dbReference type="InterPro" id="IPR007712">
    <property type="entry name" value="RelE/ParE_toxin"/>
</dbReference>
<keyword evidence="4" id="KW-1185">Reference proteome</keyword>
<dbReference type="Gene3D" id="3.30.2310.20">
    <property type="entry name" value="RelE-like"/>
    <property type="match status" value="1"/>
</dbReference>
<name>K9VP29_9CYAN</name>
<gene>
    <name evidence="3" type="ORF">Osc7112_4686</name>
</gene>
<organism evidence="3 4">
    <name type="scientific">Phormidium nigroviride PCC 7112</name>
    <dbReference type="NCBI Taxonomy" id="179408"/>
    <lineage>
        <taxon>Bacteria</taxon>
        <taxon>Bacillati</taxon>
        <taxon>Cyanobacteriota</taxon>
        <taxon>Cyanophyceae</taxon>
        <taxon>Oscillatoriophycideae</taxon>
        <taxon>Oscillatoriales</taxon>
        <taxon>Oscillatoriaceae</taxon>
        <taxon>Phormidium</taxon>
    </lineage>
</organism>
<proteinExistence type="inferred from homology"/>
<dbReference type="HOGENOM" id="CLU_155761_1_3_3"/>
<evidence type="ECO:0000313" key="4">
    <source>
        <dbReference type="Proteomes" id="UP000010478"/>
    </source>
</evidence>
<dbReference type="Proteomes" id="UP000010478">
    <property type="component" value="Chromosome"/>
</dbReference>
<evidence type="ECO:0000313" key="3">
    <source>
        <dbReference type="EMBL" id="AFZ08975.1"/>
    </source>
</evidence>
<accession>K9VP29</accession>
<dbReference type="OrthoDB" id="163524at2"/>
<protein>
    <submittedName>
        <fullName evidence="3">Plasmid stabilization system</fullName>
    </submittedName>
</protein>
<dbReference type="Pfam" id="PF05016">
    <property type="entry name" value="ParE_toxin"/>
    <property type="match status" value="1"/>
</dbReference>
<dbReference type="STRING" id="179408.Osc7112_4686"/>
<dbReference type="eggNOG" id="COG2026">
    <property type="taxonomic scope" value="Bacteria"/>
</dbReference>
<dbReference type="EMBL" id="CP003614">
    <property type="protein sequence ID" value="AFZ08975.1"/>
    <property type="molecule type" value="Genomic_DNA"/>
</dbReference>
<sequence>MSYSVELTAEALVNQERLTQAVQERIGNKINWLAENFEQITPMPLSANLAGFFKLRVGDYRVIYSFDDDLNVITIHQIGHRREIYD</sequence>
<dbReference type="AlphaFoldDB" id="K9VP29"/>
<dbReference type="SUPFAM" id="SSF143011">
    <property type="entry name" value="RelE-like"/>
    <property type="match status" value="1"/>
</dbReference>